<keyword evidence="2" id="KW-0677">Repeat</keyword>
<dbReference type="RefSeq" id="XP_007678505.1">
    <property type="nucleotide sequence ID" value="XM_007680315.1"/>
</dbReference>
<dbReference type="Gene3D" id="2.130.10.10">
    <property type="entry name" value="YVTN repeat-like/Quinoprotein amine dehydrogenase"/>
    <property type="match status" value="1"/>
</dbReference>
<dbReference type="InterPro" id="IPR036322">
    <property type="entry name" value="WD40_repeat_dom_sf"/>
</dbReference>
<sequence>MEGEAEVTGHQSRSAHSVALNARYVASCVAYGILIQSLDNPNGSGWYLDDGRHYAGACRTLALSALRPIFLAVSDAGRARIYDVDIKDCRYTLAGNGRTITALSWSSTDGDLLAAGTIDGCISLWKLGNPVTQVWQTCAPRTRCTSIAFNALSRHVFASSHAGDVEIWSAAPFKCPIKRLALASACVTALDWNLSVAGRLLTVSDDAIIRIWDVAAMADGNLSDGDDLFGGPEALQQSPHPIAKISLDAEPVTAAWLGEYGFYALLHGGDEVRLYSLGADWEMLHEVWRLRLRTNALAITLRITQGATRLTVASTRASESHRIPTAVLDSVGGHNVPDSTYVHNVGDKSVFGGAAGSTSTRAMKPMKVSWRISAGMLIAQPGSPGQTSHRRHDSGETARKFGRSKPGSPTALISDGFKSISQLPKTRANMDEAAMPFLSPTVPARKPSPGTILPRIEDMALSTLGPSVLTLVEIQDGNASDSDDETYAGGMRASGGFMAGGGNVPRPRACGAIFAPNGQLVMFGRRKTRPCTAVKRAGLPTHLARNPAQRVARLFPGFGNLHAIAEDGSEDGALGDLHVHVTNGSPATRIAKTAKSVRQTVHFQGSYPDAHNHGAEQAFISVLATDAWVASSMQTTVAYHILRQGSDTGSSVCAYNAEIADLARQADTADIWRLLGMLVDTKVPLQTPKDTSTESNVLVVARRVTSLLHGDVDSAPTQAHSNSHRGMLRWADGPLGPQWLVRQCLGWAEQSADTVLLAVLSSVLVQSVHLGTMTAPQQAMRKTFPICDADYASQPHYVDAVIATNRLVPLLRTDSEPNSVVHISPTKLRYPSLASSRNVSQPSTPHPDSGINTPPLAFPPLAKNSTRLSATNSGSTSPEYHRSSFSAAARHYAQSITDKFASYGVSPPTKMSGTSPSTHELSSSLPTVANLWSKSVSFASATSTSRDSQLSNSHSAHEEEGYDTDKTIEDSSLPQTPRSVRGPVSVTLCNNDLFSDEVSGKVKHQLLPDDLLPSTVLWVRHHAEQLRCWGLNQKAAEFEKVLGITHPASVANPAHLGMQLAPQPRSSRVTCSICYTVIPRLQQACSRCLHATHLHCLEDYLSSLDGGEDFECPSGCGCRCSHLPFELLEVITREQTSVETVPKVMRKKPSFTDPRRWRARVEGDSW</sequence>
<dbReference type="PROSITE" id="PS00678">
    <property type="entry name" value="WD_REPEATS_1"/>
    <property type="match status" value="1"/>
</dbReference>
<evidence type="ECO:0000313" key="8">
    <source>
        <dbReference type="Proteomes" id="UP000011761"/>
    </source>
</evidence>
<dbReference type="GO" id="GO:0035591">
    <property type="term" value="F:signaling adaptor activity"/>
    <property type="evidence" value="ECO:0007669"/>
    <property type="project" value="TreeGrafter"/>
</dbReference>
<gene>
    <name evidence="7" type="ORF">BAUCODRAFT_562997</name>
</gene>
<dbReference type="EMBL" id="KB445558">
    <property type="protein sequence ID" value="EMC94820.1"/>
    <property type="molecule type" value="Genomic_DNA"/>
</dbReference>
<feature type="compositionally biased region" description="Basic and acidic residues" evidence="5">
    <location>
        <begin position="955"/>
        <end position="969"/>
    </location>
</feature>
<organism evidence="7 8">
    <name type="scientific">Baudoinia panamericana (strain UAMH 10762)</name>
    <name type="common">Angels' share fungus</name>
    <name type="synonym">Baudoinia compniacensis (strain UAMH 10762)</name>
    <dbReference type="NCBI Taxonomy" id="717646"/>
    <lineage>
        <taxon>Eukaryota</taxon>
        <taxon>Fungi</taxon>
        <taxon>Dikarya</taxon>
        <taxon>Ascomycota</taxon>
        <taxon>Pezizomycotina</taxon>
        <taxon>Dothideomycetes</taxon>
        <taxon>Dothideomycetidae</taxon>
        <taxon>Mycosphaerellales</taxon>
        <taxon>Teratosphaeriaceae</taxon>
        <taxon>Baudoinia</taxon>
    </lineage>
</organism>
<dbReference type="OMA" id="ICIWSLR"/>
<feature type="region of interest" description="Disordered" evidence="5">
    <location>
        <begin position="832"/>
        <end position="882"/>
    </location>
</feature>
<dbReference type="STRING" id="717646.M2N7N9"/>
<dbReference type="GeneID" id="19115522"/>
<keyword evidence="8" id="KW-1185">Reference proteome</keyword>
<dbReference type="InterPro" id="IPR049566">
    <property type="entry name" value="WDR59_RTC1-like_RING_Znf"/>
</dbReference>
<dbReference type="InterPro" id="IPR001680">
    <property type="entry name" value="WD40_rpt"/>
</dbReference>
<feature type="domain" description="RING-type" evidence="6">
    <location>
        <begin position="1071"/>
        <end position="1113"/>
    </location>
</feature>
<evidence type="ECO:0000256" key="2">
    <source>
        <dbReference type="ARBA" id="ARBA00022737"/>
    </source>
</evidence>
<evidence type="ECO:0000256" key="1">
    <source>
        <dbReference type="ARBA" id="ARBA00022574"/>
    </source>
</evidence>
<feature type="repeat" description="WD" evidence="4">
    <location>
        <begin position="93"/>
        <end position="127"/>
    </location>
</feature>
<dbReference type="SMART" id="SM00320">
    <property type="entry name" value="WD40"/>
    <property type="match status" value="4"/>
</dbReference>
<dbReference type="PROSITE" id="PS50082">
    <property type="entry name" value="WD_REPEATS_2"/>
    <property type="match status" value="1"/>
</dbReference>
<feature type="region of interest" description="Disordered" evidence="5">
    <location>
        <begin position="381"/>
        <end position="415"/>
    </location>
</feature>
<dbReference type="InterPro" id="IPR049567">
    <property type="entry name" value="WDR59-like"/>
</dbReference>
<proteinExistence type="predicted"/>
<dbReference type="InterPro" id="IPR015943">
    <property type="entry name" value="WD40/YVTN_repeat-like_dom_sf"/>
</dbReference>
<dbReference type="GO" id="GO:0005774">
    <property type="term" value="C:vacuolar membrane"/>
    <property type="evidence" value="ECO:0007669"/>
    <property type="project" value="TreeGrafter"/>
</dbReference>
<evidence type="ECO:0000256" key="5">
    <source>
        <dbReference type="SAM" id="MobiDB-lite"/>
    </source>
</evidence>
<dbReference type="PANTHER" id="PTHR46170">
    <property type="entry name" value="GATOR COMPLEX PROTEIN WDR59"/>
    <property type="match status" value="1"/>
</dbReference>
<dbReference type="PANTHER" id="PTHR46170:SF1">
    <property type="entry name" value="GATOR COMPLEX PROTEIN WDR59"/>
    <property type="match status" value="1"/>
</dbReference>
<feature type="region of interest" description="Disordered" evidence="5">
    <location>
        <begin position="943"/>
        <end position="981"/>
    </location>
</feature>
<dbReference type="HOGENOM" id="CLU_272267_0_0_1"/>
<dbReference type="OrthoDB" id="311712at2759"/>
<dbReference type="InterPro" id="IPR001841">
    <property type="entry name" value="Znf_RING"/>
</dbReference>
<dbReference type="eggNOG" id="KOG0309">
    <property type="taxonomic scope" value="Eukaryota"/>
</dbReference>
<evidence type="ECO:0000256" key="4">
    <source>
        <dbReference type="PROSITE-ProRule" id="PRU00221"/>
    </source>
</evidence>
<evidence type="ECO:0000259" key="6">
    <source>
        <dbReference type="PROSITE" id="PS50089"/>
    </source>
</evidence>
<evidence type="ECO:0000256" key="3">
    <source>
        <dbReference type="PROSITE-ProRule" id="PRU00175"/>
    </source>
</evidence>
<feature type="compositionally biased region" description="Polar residues" evidence="5">
    <location>
        <begin position="833"/>
        <end position="843"/>
    </location>
</feature>
<accession>M2N7N9</accession>
<dbReference type="InterPro" id="IPR019775">
    <property type="entry name" value="WD40_repeat_CS"/>
</dbReference>
<keyword evidence="3" id="KW-0862">Zinc</keyword>
<dbReference type="KEGG" id="bcom:BAUCODRAFT_562997"/>
<evidence type="ECO:0000313" key="7">
    <source>
        <dbReference type="EMBL" id="EMC94820.1"/>
    </source>
</evidence>
<name>M2N7N9_BAUPA</name>
<dbReference type="GO" id="GO:0035859">
    <property type="term" value="C:Seh1-associated complex"/>
    <property type="evidence" value="ECO:0007669"/>
    <property type="project" value="TreeGrafter"/>
</dbReference>
<dbReference type="GO" id="GO:1904263">
    <property type="term" value="P:positive regulation of TORC1 signaling"/>
    <property type="evidence" value="ECO:0007669"/>
    <property type="project" value="TreeGrafter"/>
</dbReference>
<keyword evidence="3" id="KW-0863">Zinc-finger</keyword>
<dbReference type="AlphaFoldDB" id="M2N7N9"/>
<dbReference type="GO" id="GO:0008270">
    <property type="term" value="F:zinc ion binding"/>
    <property type="evidence" value="ECO:0007669"/>
    <property type="project" value="UniProtKB-KW"/>
</dbReference>
<dbReference type="Proteomes" id="UP000011761">
    <property type="component" value="Unassembled WGS sequence"/>
</dbReference>
<dbReference type="SUPFAM" id="SSF50978">
    <property type="entry name" value="WD40 repeat-like"/>
    <property type="match status" value="1"/>
</dbReference>
<dbReference type="Pfam" id="PF17120">
    <property type="entry name" value="zf-RING_16"/>
    <property type="match status" value="1"/>
</dbReference>
<feature type="compositionally biased region" description="Polar residues" evidence="5">
    <location>
        <begin position="943"/>
        <end position="954"/>
    </location>
</feature>
<dbReference type="Pfam" id="PF00400">
    <property type="entry name" value="WD40"/>
    <property type="match status" value="1"/>
</dbReference>
<dbReference type="PROSITE" id="PS50089">
    <property type="entry name" value="ZF_RING_2"/>
    <property type="match status" value="1"/>
</dbReference>
<keyword evidence="3" id="KW-0479">Metal-binding</keyword>
<protein>
    <recommendedName>
        <fullName evidence="6">RING-type domain-containing protein</fullName>
    </recommendedName>
</protein>
<dbReference type="GO" id="GO:0034198">
    <property type="term" value="P:cellular response to amino acid starvation"/>
    <property type="evidence" value="ECO:0007669"/>
    <property type="project" value="TreeGrafter"/>
</dbReference>
<reference evidence="7 8" key="1">
    <citation type="journal article" date="2012" name="PLoS Pathog.">
        <title>Diverse lifestyles and strategies of plant pathogenesis encoded in the genomes of eighteen Dothideomycetes fungi.</title>
        <authorList>
            <person name="Ohm R.A."/>
            <person name="Feau N."/>
            <person name="Henrissat B."/>
            <person name="Schoch C.L."/>
            <person name="Horwitz B.A."/>
            <person name="Barry K.W."/>
            <person name="Condon B.J."/>
            <person name="Copeland A.C."/>
            <person name="Dhillon B."/>
            <person name="Glaser F."/>
            <person name="Hesse C.N."/>
            <person name="Kosti I."/>
            <person name="LaButti K."/>
            <person name="Lindquist E.A."/>
            <person name="Lucas S."/>
            <person name="Salamov A.A."/>
            <person name="Bradshaw R.E."/>
            <person name="Ciuffetti L."/>
            <person name="Hamelin R.C."/>
            <person name="Kema G.H.J."/>
            <person name="Lawrence C."/>
            <person name="Scott J.A."/>
            <person name="Spatafora J.W."/>
            <person name="Turgeon B.G."/>
            <person name="de Wit P.J.G.M."/>
            <person name="Zhong S."/>
            <person name="Goodwin S.B."/>
            <person name="Grigoriev I.V."/>
        </authorList>
    </citation>
    <scope>NUCLEOTIDE SEQUENCE [LARGE SCALE GENOMIC DNA]</scope>
    <source>
        <strain evidence="7 8">UAMH 10762</strain>
    </source>
</reference>
<keyword evidence="1 4" id="KW-0853">WD repeat</keyword>
<feature type="compositionally biased region" description="Polar residues" evidence="5">
    <location>
        <begin position="863"/>
        <end position="882"/>
    </location>
</feature>